<dbReference type="GO" id="GO:0007031">
    <property type="term" value="P:peroxisome organization"/>
    <property type="evidence" value="ECO:0007669"/>
    <property type="project" value="TreeGrafter"/>
</dbReference>
<gene>
    <name evidence="7" type="ORF">PACTADRAFT_23428</name>
</gene>
<dbReference type="GO" id="GO:0005778">
    <property type="term" value="C:peroxisomal membrane"/>
    <property type="evidence" value="ECO:0007669"/>
    <property type="project" value="UniProtKB-ARBA"/>
</dbReference>
<feature type="domain" description="TECPR1-like DysF" evidence="6">
    <location>
        <begin position="43"/>
        <end position="421"/>
    </location>
</feature>
<dbReference type="OrthoDB" id="74314at2759"/>
<keyword evidence="4 5" id="KW-0472">Membrane</keyword>
<evidence type="ECO:0000256" key="5">
    <source>
        <dbReference type="SAM" id="Phobius"/>
    </source>
</evidence>
<feature type="transmembrane region" description="Helical" evidence="5">
    <location>
        <begin position="80"/>
        <end position="108"/>
    </location>
</feature>
<feature type="non-terminal residue" evidence="7">
    <location>
        <position position="425"/>
    </location>
</feature>
<proteinExistence type="predicted"/>
<dbReference type="AlphaFoldDB" id="A0A1E4TQT9"/>
<dbReference type="EMBL" id="KV454016">
    <property type="protein sequence ID" value="ODV94082.1"/>
    <property type="molecule type" value="Genomic_DNA"/>
</dbReference>
<evidence type="ECO:0000256" key="3">
    <source>
        <dbReference type="ARBA" id="ARBA00022989"/>
    </source>
</evidence>
<comment type="subcellular location">
    <subcellularLocation>
        <location evidence="1">Membrane</location>
        <topology evidence="1">Multi-pass membrane protein</topology>
    </subcellularLocation>
</comment>
<dbReference type="Pfam" id="PF06398">
    <property type="entry name" value="Pex24p"/>
    <property type="match status" value="1"/>
</dbReference>
<evidence type="ECO:0000313" key="8">
    <source>
        <dbReference type="Proteomes" id="UP000094236"/>
    </source>
</evidence>
<dbReference type="PANTHER" id="PTHR28304">
    <property type="entry name" value="PEROXISOMAL MEMBRANE PROTEIN PEX29"/>
    <property type="match status" value="1"/>
</dbReference>
<reference evidence="8" key="1">
    <citation type="submission" date="2016-05" db="EMBL/GenBank/DDBJ databases">
        <title>Comparative genomics of biotechnologically important yeasts.</title>
        <authorList>
            <consortium name="DOE Joint Genome Institute"/>
            <person name="Riley R."/>
            <person name="Haridas S."/>
            <person name="Wolfe K.H."/>
            <person name="Lopes M.R."/>
            <person name="Hittinger C.T."/>
            <person name="Goker M."/>
            <person name="Salamov A."/>
            <person name="Wisecaver J."/>
            <person name="Long T.M."/>
            <person name="Aerts A.L."/>
            <person name="Barry K."/>
            <person name="Choi C."/>
            <person name="Clum A."/>
            <person name="Coughlan A.Y."/>
            <person name="Deshpande S."/>
            <person name="Douglass A.P."/>
            <person name="Hanson S.J."/>
            <person name="Klenk H.-P."/>
            <person name="Labutti K."/>
            <person name="Lapidus A."/>
            <person name="Lindquist E."/>
            <person name="Lipzen A."/>
            <person name="Meier-Kolthoff J.P."/>
            <person name="Ohm R.A."/>
            <person name="Otillar R.P."/>
            <person name="Pangilinan J."/>
            <person name="Peng Y."/>
            <person name="Rokas A."/>
            <person name="Rosa C.A."/>
            <person name="Scheuner C."/>
            <person name="Sibirny A.A."/>
            <person name="Slot J.C."/>
            <person name="Stielow J.B."/>
            <person name="Sun H."/>
            <person name="Kurtzman C.P."/>
            <person name="Blackwell M."/>
            <person name="Grigoriev I.V."/>
            <person name="Jeffries T.W."/>
        </authorList>
    </citation>
    <scope>NUCLEOTIDE SEQUENCE [LARGE SCALE GENOMIC DNA]</scope>
    <source>
        <strain evidence="8">NRRL Y-2460</strain>
    </source>
</reference>
<name>A0A1E4TQT9_PACTA</name>
<evidence type="ECO:0000256" key="1">
    <source>
        <dbReference type="ARBA" id="ARBA00004141"/>
    </source>
</evidence>
<protein>
    <recommendedName>
        <fullName evidence="6">TECPR1-like DysF domain-containing protein</fullName>
    </recommendedName>
</protein>
<feature type="transmembrane region" description="Helical" evidence="5">
    <location>
        <begin position="167"/>
        <end position="187"/>
    </location>
</feature>
<evidence type="ECO:0000256" key="4">
    <source>
        <dbReference type="ARBA" id="ARBA00023136"/>
    </source>
</evidence>
<dbReference type="PANTHER" id="PTHR28304:SF2">
    <property type="entry name" value="PEROXISOMAL MEMBRANE PROTEIN PEX29"/>
    <property type="match status" value="1"/>
</dbReference>
<feature type="transmembrane region" description="Helical" evidence="5">
    <location>
        <begin position="194"/>
        <end position="216"/>
    </location>
</feature>
<feature type="non-terminal residue" evidence="7">
    <location>
        <position position="1"/>
    </location>
</feature>
<feature type="transmembrane region" description="Helical" evidence="5">
    <location>
        <begin position="222"/>
        <end position="242"/>
    </location>
</feature>
<sequence length="425" mass="49412">SSQLTDKLVERIISMALPASSESISAAENISQRLEMQKTRPSFSVPLMSKNFLQLNSRLSVPFEMIDEIIKLISWRSQTYTLAILLIITHMIINPILFLVSPLIYILFGIMVPAYLKHHPPESSIFFPKNNPVPARGLPLYKVVEPKPVPELSREFVLNLTDLQNHVLLYVVTFDFLNWIVLEYCYFKDEAISALVYLILLIATALCMTLIPIISIPGLLKIFQIGSIILLWSAAILFHPYFKDQLFYYIYSEETRLKLLTLTNKVENFVKQEFTFVEDQEVREVEIFEIQYLNSETKNWTLLCYSPDPYVTNSEIRISNLPLEGTQSLQVVKPPVDWEFVPSLSAVNSDNSNNSPQSAKKKNELHWKLDLNPKEWVSRNYLDSVIDIDDDEKWCYDLLTDEISRDGEMKSDKFRRRRWIKQCIR</sequence>
<dbReference type="InterPro" id="IPR010482">
    <property type="entry name" value="TECPR1-like_DysF"/>
</dbReference>
<evidence type="ECO:0000256" key="2">
    <source>
        <dbReference type="ARBA" id="ARBA00022692"/>
    </source>
</evidence>
<evidence type="ECO:0000313" key="7">
    <source>
        <dbReference type="EMBL" id="ODV94082.1"/>
    </source>
</evidence>
<accession>A0A1E4TQT9</accession>
<dbReference type="Proteomes" id="UP000094236">
    <property type="component" value="Unassembled WGS sequence"/>
</dbReference>
<keyword evidence="2 5" id="KW-0812">Transmembrane</keyword>
<evidence type="ECO:0000259" key="6">
    <source>
        <dbReference type="Pfam" id="PF06398"/>
    </source>
</evidence>
<organism evidence="7 8">
    <name type="scientific">Pachysolen tannophilus NRRL Y-2460</name>
    <dbReference type="NCBI Taxonomy" id="669874"/>
    <lineage>
        <taxon>Eukaryota</taxon>
        <taxon>Fungi</taxon>
        <taxon>Dikarya</taxon>
        <taxon>Ascomycota</taxon>
        <taxon>Saccharomycotina</taxon>
        <taxon>Pichiomycetes</taxon>
        <taxon>Pachysolenaceae</taxon>
        <taxon>Pachysolen</taxon>
    </lineage>
</organism>
<dbReference type="STRING" id="669874.A0A1E4TQT9"/>
<dbReference type="InterPro" id="IPR052816">
    <property type="entry name" value="Peroxisomal_Membrane_PEX28-32"/>
</dbReference>
<keyword evidence="8" id="KW-1185">Reference proteome</keyword>
<keyword evidence="3 5" id="KW-1133">Transmembrane helix</keyword>